<dbReference type="EMBL" id="GECU01009088">
    <property type="protein sequence ID" value="JAS98618.1"/>
    <property type="molecule type" value="Transcribed_RNA"/>
</dbReference>
<evidence type="ECO:0000313" key="1">
    <source>
        <dbReference type="EMBL" id="JAS98618.1"/>
    </source>
</evidence>
<protein>
    <recommendedName>
        <fullName evidence="2">Endonuclease/exonuclease/phosphatase domain-containing protein</fullName>
    </recommendedName>
</protein>
<feature type="non-terminal residue" evidence="1">
    <location>
        <position position="116"/>
    </location>
</feature>
<evidence type="ECO:0008006" key="2">
    <source>
        <dbReference type="Google" id="ProtNLM"/>
    </source>
</evidence>
<name>A0A1B6JHG3_9HEMI</name>
<proteinExistence type="predicted"/>
<reference evidence="1" key="1">
    <citation type="submission" date="2015-11" db="EMBL/GenBank/DDBJ databases">
        <title>De novo transcriptome assembly of four potential Pierce s Disease insect vectors from Arizona vineyards.</title>
        <authorList>
            <person name="Tassone E.E."/>
        </authorList>
    </citation>
    <scope>NUCLEOTIDE SEQUENCE</scope>
</reference>
<sequence>ITSSYLLYVLYDSMSSREVATLTNHVGKSGGLELVIGWNVNPHNEAWGSTNTNSRGKSLLEYTSWHLSDEHSLSDHAHICFKIRVLELEKVHYRSLRNTDWLSYKKNLRVQLKYDG</sequence>
<organism evidence="1">
    <name type="scientific">Homalodisca liturata</name>
    <dbReference type="NCBI Taxonomy" id="320908"/>
    <lineage>
        <taxon>Eukaryota</taxon>
        <taxon>Metazoa</taxon>
        <taxon>Ecdysozoa</taxon>
        <taxon>Arthropoda</taxon>
        <taxon>Hexapoda</taxon>
        <taxon>Insecta</taxon>
        <taxon>Pterygota</taxon>
        <taxon>Neoptera</taxon>
        <taxon>Paraneoptera</taxon>
        <taxon>Hemiptera</taxon>
        <taxon>Auchenorrhyncha</taxon>
        <taxon>Membracoidea</taxon>
        <taxon>Cicadellidae</taxon>
        <taxon>Cicadellinae</taxon>
        <taxon>Proconiini</taxon>
        <taxon>Homalodisca</taxon>
    </lineage>
</organism>
<gene>
    <name evidence="1" type="ORF">g.11992</name>
</gene>
<feature type="non-terminal residue" evidence="1">
    <location>
        <position position="1"/>
    </location>
</feature>
<accession>A0A1B6JHG3</accession>
<dbReference type="AlphaFoldDB" id="A0A1B6JHG3"/>